<protein>
    <recommendedName>
        <fullName evidence="9">3-phosphoshikimate 1-carboxyvinyltransferase</fullName>
        <ecNumber evidence="9">2.5.1.19</ecNumber>
    </recommendedName>
    <alternativeName>
        <fullName evidence="9">5-enolpyruvylshikimate-3-phosphate synthase</fullName>
        <shortName evidence="9">EPSP synthase</shortName>
        <shortName evidence="9">EPSPS</shortName>
    </alternativeName>
</protein>
<dbReference type="UniPathway" id="UPA00053">
    <property type="reaction ID" value="UER00089"/>
</dbReference>
<feature type="binding site" evidence="9">
    <location>
        <position position="172"/>
    </location>
    <ligand>
        <name>phosphoenolpyruvate</name>
        <dbReference type="ChEBI" id="CHEBI:58702"/>
    </ligand>
</feature>
<dbReference type="Gene3D" id="3.65.10.10">
    <property type="entry name" value="Enolpyruvate transferase domain"/>
    <property type="match status" value="2"/>
</dbReference>
<accession>A0A368HHX2</accession>
<feature type="active site" description="Proton acceptor" evidence="9">
    <location>
        <position position="319"/>
    </location>
</feature>
<gene>
    <name evidence="9 11" type="primary">aroA</name>
    <name evidence="11" type="ORF">C4900_04270</name>
</gene>
<dbReference type="GO" id="GO:0003866">
    <property type="term" value="F:3-phosphoshikimate 1-carboxyvinyltransferase activity"/>
    <property type="evidence" value="ECO:0007669"/>
    <property type="project" value="UniProtKB-UniRule"/>
</dbReference>
<dbReference type="PANTHER" id="PTHR21090">
    <property type="entry name" value="AROM/DEHYDROQUINATE SYNTHASE"/>
    <property type="match status" value="1"/>
</dbReference>
<feature type="binding site" evidence="9">
    <location>
        <position position="25"/>
    </location>
    <ligand>
        <name>3-phosphoshikimate</name>
        <dbReference type="ChEBI" id="CHEBI:145989"/>
    </ligand>
</feature>
<feature type="binding site" evidence="9">
    <location>
        <position position="125"/>
    </location>
    <ligand>
        <name>phosphoenolpyruvate</name>
        <dbReference type="ChEBI" id="CHEBI:58702"/>
    </ligand>
</feature>
<evidence type="ECO:0000259" key="10">
    <source>
        <dbReference type="Pfam" id="PF00275"/>
    </source>
</evidence>
<dbReference type="RefSeq" id="WP_114282366.1">
    <property type="nucleotide sequence ID" value="NZ_PSYR01000001.1"/>
</dbReference>
<dbReference type="FunFam" id="3.65.10.10:FF:000006">
    <property type="entry name" value="3-phosphoshikimate 1-carboxyvinyltransferase"/>
    <property type="match status" value="1"/>
</dbReference>
<feature type="binding site" evidence="9">
    <location>
        <position position="319"/>
    </location>
    <ligand>
        <name>3-phosphoshikimate</name>
        <dbReference type="ChEBI" id="CHEBI:145989"/>
    </ligand>
</feature>
<dbReference type="PROSITE" id="PS00885">
    <property type="entry name" value="EPSP_SYNTHASE_2"/>
    <property type="match status" value="1"/>
</dbReference>
<evidence type="ECO:0000256" key="9">
    <source>
        <dbReference type="HAMAP-Rule" id="MF_00210"/>
    </source>
</evidence>
<dbReference type="GO" id="GO:0009423">
    <property type="term" value="P:chorismate biosynthetic process"/>
    <property type="evidence" value="ECO:0007669"/>
    <property type="project" value="UniProtKB-UniRule"/>
</dbReference>
<comment type="similarity">
    <text evidence="3 9">Belongs to the EPSP synthase family.</text>
</comment>
<feature type="binding site" evidence="9">
    <location>
        <position position="24"/>
    </location>
    <ligand>
        <name>phosphoenolpyruvate</name>
        <dbReference type="ChEBI" id="CHEBI:58702"/>
    </ligand>
</feature>
<dbReference type="HAMAP" id="MF_00210">
    <property type="entry name" value="EPSP_synth"/>
    <property type="match status" value="1"/>
</dbReference>
<dbReference type="EC" id="2.5.1.19" evidence="9"/>
<sequence>MASIDYTVRGGGPLAGTVTVAGDKSISHRAVILSALAEGRSEIAGLLEGEDVLGTVAAFRALGVTIDGPRDGRLTVDGVGLHGLKAPVGALDLGNSGTSMRLLAGLMAAQPFGTRLVGDESLMRRPMERVAAPLRLMGAVIETGEGGRPPLHIVGGRGLHAIEYRMPMASAQVKSAILLAALYARGRTVVIEPAPSRDHSERMLAGFGYPVHRDGATITIEGGAGPLRPVQLDVPADLSSAAFFLVAASIVPGSCLRLPRVGMNPTRRGVIDILRAMGAHIEAENETVAGGEPVADLVVRSAPLRGIAIPRELVPLAIDEFPALFIAAACAQGTTTVRGAEELRVKESDRLAVMARGLAALGVAVEEYPDGLAIRGTPLKGGVIESGGDHRVAMAFAVAGLKAADAVLVRDCRNVATSFPGFVACAKAVGFDLEVNAS</sequence>
<organism evidence="11 12">
    <name type="scientific">Acidiferrobacter thiooxydans</name>
    <dbReference type="NCBI Taxonomy" id="163359"/>
    <lineage>
        <taxon>Bacteria</taxon>
        <taxon>Pseudomonadati</taxon>
        <taxon>Pseudomonadota</taxon>
        <taxon>Gammaproteobacteria</taxon>
        <taxon>Acidiferrobacterales</taxon>
        <taxon>Acidiferrobacteraceae</taxon>
        <taxon>Acidiferrobacter</taxon>
    </lineage>
</organism>
<evidence type="ECO:0000256" key="4">
    <source>
        <dbReference type="ARBA" id="ARBA00022490"/>
    </source>
</evidence>
<dbReference type="EMBL" id="PSYR01000001">
    <property type="protein sequence ID" value="RCN58972.1"/>
    <property type="molecule type" value="Genomic_DNA"/>
</dbReference>
<dbReference type="InterPro" id="IPR036968">
    <property type="entry name" value="Enolpyruvate_Tfrase_sf"/>
</dbReference>
<dbReference type="InterPro" id="IPR013792">
    <property type="entry name" value="RNA3'P_cycl/enolpyr_Trfase_a/b"/>
</dbReference>
<comment type="caution">
    <text evidence="11">The sequence shown here is derived from an EMBL/GenBank/DDBJ whole genome shotgun (WGS) entry which is preliminary data.</text>
</comment>
<dbReference type="Proteomes" id="UP000253250">
    <property type="component" value="Unassembled WGS sequence"/>
</dbReference>
<evidence type="ECO:0000256" key="6">
    <source>
        <dbReference type="ARBA" id="ARBA00022679"/>
    </source>
</evidence>
<reference evidence="11 12" key="1">
    <citation type="submission" date="2018-02" db="EMBL/GenBank/DDBJ databases">
        <title>Insights into the biology of acidophilic members of the Acidiferrobacteraceae family derived from comparative genomic analyses.</title>
        <authorList>
            <person name="Issotta F."/>
            <person name="Thyssen C."/>
            <person name="Mena C."/>
            <person name="Moya A."/>
            <person name="Bellenberg S."/>
            <person name="Sproer C."/>
            <person name="Covarrubias P.C."/>
            <person name="Sand W."/>
            <person name="Quatrini R."/>
            <person name="Vera M."/>
        </authorList>
    </citation>
    <scope>NUCLEOTIDE SEQUENCE [LARGE SCALE GENOMIC DNA]</scope>
    <source>
        <strain evidence="12">m-1</strain>
    </source>
</reference>
<evidence type="ECO:0000256" key="8">
    <source>
        <dbReference type="ARBA" id="ARBA00044633"/>
    </source>
</evidence>
<evidence type="ECO:0000256" key="3">
    <source>
        <dbReference type="ARBA" id="ARBA00009948"/>
    </source>
</evidence>
<dbReference type="InterPro" id="IPR006264">
    <property type="entry name" value="EPSP_synthase"/>
</dbReference>
<feature type="binding site" evidence="9">
    <location>
        <position position="350"/>
    </location>
    <ligand>
        <name>phosphoenolpyruvate</name>
        <dbReference type="ChEBI" id="CHEBI:58702"/>
    </ligand>
</feature>
<dbReference type="PIRSF" id="PIRSF000505">
    <property type="entry name" value="EPSPS"/>
    <property type="match status" value="1"/>
</dbReference>
<keyword evidence="6 9" id="KW-0808">Transferase</keyword>
<feature type="binding site" evidence="9">
    <location>
        <position position="391"/>
    </location>
    <ligand>
        <name>phosphoenolpyruvate</name>
        <dbReference type="ChEBI" id="CHEBI:58702"/>
    </ligand>
</feature>
<feature type="binding site" evidence="9">
    <location>
        <position position="172"/>
    </location>
    <ligand>
        <name>3-phosphoshikimate</name>
        <dbReference type="ChEBI" id="CHEBI:145989"/>
    </ligand>
</feature>
<comment type="subcellular location">
    <subcellularLocation>
        <location evidence="9">Cytoplasm</location>
    </subcellularLocation>
</comment>
<comment type="catalytic activity">
    <reaction evidence="8">
        <text>3-phosphoshikimate + phosphoenolpyruvate = 5-O-(1-carboxyvinyl)-3-phosphoshikimate + phosphate</text>
        <dbReference type="Rhea" id="RHEA:21256"/>
        <dbReference type="ChEBI" id="CHEBI:43474"/>
        <dbReference type="ChEBI" id="CHEBI:57701"/>
        <dbReference type="ChEBI" id="CHEBI:58702"/>
        <dbReference type="ChEBI" id="CHEBI:145989"/>
        <dbReference type="EC" id="2.5.1.19"/>
    </reaction>
    <physiologicalReaction direction="left-to-right" evidence="8">
        <dbReference type="Rhea" id="RHEA:21257"/>
    </physiologicalReaction>
</comment>
<keyword evidence="12" id="KW-1185">Reference proteome</keyword>
<feature type="binding site" evidence="9">
    <location>
        <position position="170"/>
    </location>
    <ligand>
        <name>3-phosphoshikimate</name>
        <dbReference type="ChEBI" id="CHEBI:145989"/>
    </ligand>
</feature>
<keyword evidence="5 9" id="KW-0028">Amino-acid biosynthesis</keyword>
<dbReference type="NCBIfam" id="TIGR01356">
    <property type="entry name" value="aroA"/>
    <property type="match status" value="1"/>
</dbReference>
<keyword evidence="7 9" id="KW-0057">Aromatic amino acid biosynthesis</keyword>
<comment type="function">
    <text evidence="1 9">Catalyzes the transfer of the enolpyruvyl moiety of phosphoenolpyruvate (PEP) to the 5-hydroxyl of shikimate-3-phosphate (S3P) to produce enolpyruvyl shikimate-3-phosphate and inorganic phosphate.</text>
</comment>
<dbReference type="GO" id="GO:0008652">
    <property type="term" value="P:amino acid biosynthetic process"/>
    <property type="evidence" value="ECO:0007669"/>
    <property type="project" value="UniProtKB-KW"/>
</dbReference>
<keyword evidence="4 9" id="KW-0963">Cytoplasm</keyword>
<feature type="binding site" evidence="9">
    <location>
        <position position="97"/>
    </location>
    <ligand>
        <name>phosphoenolpyruvate</name>
        <dbReference type="ChEBI" id="CHEBI:58702"/>
    </ligand>
</feature>
<evidence type="ECO:0000256" key="7">
    <source>
        <dbReference type="ARBA" id="ARBA00023141"/>
    </source>
</evidence>
<dbReference type="OrthoDB" id="9809920at2"/>
<evidence type="ECO:0000313" key="11">
    <source>
        <dbReference type="EMBL" id="RCN58972.1"/>
    </source>
</evidence>
<dbReference type="SUPFAM" id="SSF55205">
    <property type="entry name" value="EPT/RTPC-like"/>
    <property type="match status" value="1"/>
</dbReference>
<dbReference type="PROSITE" id="PS00104">
    <property type="entry name" value="EPSP_SYNTHASE_1"/>
    <property type="match status" value="1"/>
</dbReference>
<evidence type="ECO:0000256" key="5">
    <source>
        <dbReference type="ARBA" id="ARBA00022605"/>
    </source>
</evidence>
<dbReference type="InterPro" id="IPR001986">
    <property type="entry name" value="Enolpyruvate_Tfrase_dom"/>
</dbReference>
<dbReference type="Pfam" id="PF00275">
    <property type="entry name" value="EPSP_synthase"/>
    <property type="match status" value="1"/>
</dbReference>
<name>A0A368HHX2_9GAMM</name>
<proteinExistence type="inferred from homology"/>
<dbReference type="AlphaFoldDB" id="A0A368HHX2"/>
<dbReference type="InterPro" id="IPR023193">
    <property type="entry name" value="EPSP_synthase_CS"/>
</dbReference>
<dbReference type="FunFam" id="3.65.10.10:FF:000005">
    <property type="entry name" value="3-phosphoshikimate 1-carboxyvinyltransferase"/>
    <property type="match status" value="1"/>
</dbReference>
<comment type="subunit">
    <text evidence="9">Monomer.</text>
</comment>
<feature type="domain" description="Enolpyruvate transferase" evidence="10">
    <location>
        <begin position="8"/>
        <end position="423"/>
    </location>
</feature>
<evidence type="ECO:0000256" key="2">
    <source>
        <dbReference type="ARBA" id="ARBA00004811"/>
    </source>
</evidence>
<dbReference type="GO" id="GO:0009073">
    <property type="term" value="P:aromatic amino acid family biosynthetic process"/>
    <property type="evidence" value="ECO:0007669"/>
    <property type="project" value="UniProtKB-KW"/>
</dbReference>
<dbReference type="GO" id="GO:0005737">
    <property type="term" value="C:cytoplasm"/>
    <property type="evidence" value="ECO:0007669"/>
    <property type="project" value="UniProtKB-SubCell"/>
</dbReference>
<dbReference type="PANTHER" id="PTHR21090:SF5">
    <property type="entry name" value="PENTAFUNCTIONAL AROM POLYPEPTIDE"/>
    <property type="match status" value="1"/>
</dbReference>
<feature type="binding site" evidence="9">
    <location>
        <position position="29"/>
    </location>
    <ligand>
        <name>3-phosphoshikimate</name>
        <dbReference type="ChEBI" id="CHEBI:145989"/>
    </ligand>
</feature>
<comment type="caution">
    <text evidence="9">Lacks conserved residue(s) required for the propagation of feature annotation.</text>
</comment>
<feature type="binding site" evidence="9">
    <location>
        <position position="24"/>
    </location>
    <ligand>
        <name>3-phosphoshikimate</name>
        <dbReference type="ChEBI" id="CHEBI:145989"/>
    </ligand>
</feature>
<evidence type="ECO:0000256" key="1">
    <source>
        <dbReference type="ARBA" id="ARBA00002174"/>
    </source>
</evidence>
<evidence type="ECO:0000313" key="12">
    <source>
        <dbReference type="Proteomes" id="UP000253250"/>
    </source>
</evidence>
<feature type="binding site" evidence="9">
    <location>
        <position position="346"/>
    </location>
    <ligand>
        <name>3-phosphoshikimate</name>
        <dbReference type="ChEBI" id="CHEBI:145989"/>
    </ligand>
</feature>
<dbReference type="CDD" id="cd01556">
    <property type="entry name" value="EPSP_synthase"/>
    <property type="match status" value="1"/>
</dbReference>
<comment type="pathway">
    <text evidence="2 9">Metabolic intermediate biosynthesis; chorismate biosynthesis; chorismate from D-erythrose 4-phosphate and phosphoenolpyruvate: step 6/7.</text>
</comment>